<reference evidence="2 3" key="1">
    <citation type="submission" date="2024-09" db="EMBL/GenBank/DDBJ databases">
        <authorList>
            <person name="Sun Q."/>
            <person name="Mori K."/>
        </authorList>
    </citation>
    <scope>NUCLEOTIDE SEQUENCE [LARGE SCALE GENOMIC DNA]</scope>
    <source>
        <strain evidence="2 3">JCM 3331</strain>
    </source>
</reference>
<dbReference type="RefSeq" id="WP_345514529.1">
    <property type="nucleotide sequence ID" value="NZ_BAAAXD010000028.1"/>
</dbReference>
<protein>
    <submittedName>
        <fullName evidence="2">Uncharacterized protein</fullName>
    </submittedName>
</protein>
<feature type="region of interest" description="Disordered" evidence="1">
    <location>
        <begin position="655"/>
        <end position="682"/>
    </location>
</feature>
<dbReference type="EMBL" id="JBHMCG010000078">
    <property type="protein sequence ID" value="MFB9574052.1"/>
    <property type="molecule type" value="Genomic_DNA"/>
</dbReference>
<evidence type="ECO:0000313" key="3">
    <source>
        <dbReference type="Proteomes" id="UP001589710"/>
    </source>
</evidence>
<organism evidence="2 3">
    <name type="scientific">Streptomyces yanii</name>
    <dbReference type="NCBI Taxonomy" id="78510"/>
    <lineage>
        <taxon>Bacteria</taxon>
        <taxon>Bacillati</taxon>
        <taxon>Actinomycetota</taxon>
        <taxon>Actinomycetes</taxon>
        <taxon>Kitasatosporales</taxon>
        <taxon>Streptomycetaceae</taxon>
        <taxon>Streptomyces</taxon>
    </lineage>
</organism>
<dbReference type="Proteomes" id="UP001589710">
    <property type="component" value="Unassembled WGS sequence"/>
</dbReference>
<keyword evidence="3" id="KW-1185">Reference proteome</keyword>
<gene>
    <name evidence="2" type="ORF">ACFFTL_17535</name>
</gene>
<accession>A0ABV5R8F0</accession>
<proteinExistence type="predicted"/>
<evidence type="ECO:0000313" key="2">
    <source>
        <dbReference type="EMBL" id="MFB9574052.1"/>
    </source>
</evidence>
<name>A0ABV5R8F0_9ACTN</name>
<comment type="caution">
    <text evidence="2">The sequence shown here is derived from an EMBL/GenBank/DDBJ whole genome shotgun (WGS) entry which is preliminary data.</text>
</comment>
<evidence type="ECO:0000256" key="1">
    <source>
        <dbReference type="SAM" id="MobiDB-lite"/>
    </source>
</evidence>
<sequence>MTTGYRFFSWSRQGLAAGIPAGPQGSEGGRAVLPVTLGVTKNGQADSVDVKLRLYGPGDVLGIDVRQIIRRDPPPLTAQFEPNYFPAVEFDLPDYPWLFSPEASGPRLRPWIVLAVVRKDAAGLRADPRRPLPWLELDPADVLRELPPLADSWAWAHVQVAGDGTTDVSQVPPEQTLSRLVCPRKLEPGVSYLACVVPAYEAGRQAGLGVEVTAADEDAWPPPAGHSGPFELPVYDHWEFSTGPDGDFEALARRLEPVAFGPEIGTRPMDLTTAGSRLPVPPAGEPGSQLGFEGALMSPAAVPTEWPDEAREPYTRRMIELVDEDGESQLVTPPVYGSNAVVPPPSSAGADGWLWQLNLDPRHRAAAGLGAQVVAEQQEQLVAGAWDQAGDLERANTLLKRAQLARSVAASVQEKRLAPLPADVVLRITQPLHSRVRLRHDGSHRPGSATTLRGSMHASVFPEGAVSAPFRRAVRPNGPIGRHLPSADGTPGHIGELTALLAAGTITVPLKPVRGAVAFDRVGAPKLRRAKTEVPDAPGWTRVFGGDTPVYPAAPTASVARIDDGSDGGDLPPERKRTRLRLAGINTRFRDASKALFELVPQLPGQMATRPLSALSSSADTLALDAVAGALQDGAGPVAPEHTVAQQVLPLMPADGLTPTTTPGPQPADPLRPLAAAPSFPQPASDPLREIFPGALLPGAENIRPDTVGILVGNPRFIESYMTGLNHALSEELRWRDLPTDYSTTYFRQFWSTRGAGSEASFDIDPIAEWPPDRQLGQNATRVGGRGMLVLLVRGELFRRFPHTIVYAVRADTIDSSPVVLYPEFRGRLEPDMTYLGFGLGIDEARGNDGGPGWYFVLQEQPTGARFGLDALPDEGGDARFGGTPATWADLHWGMTASTSAEYDALTHVPADGRLAGRPLPLFAAVPPPAPAPPSASWGADGAQTASITFQRPVRVALYASRMIGADVQDPALRVTSVERHAGAVTTLAGVDAAGNPWRMTAAEVTDAIARGAESFVLDQADGERPRLVLTDAGGNPTLATAAGNLTGGS</sequence>